<dbReference type="PROSITE" id="PS00518">
    <property type="entry name" value="ZF_RING_1"/>
    <property type="match status" value="1"/>
</dbReference>
<evidence type="ECO:0000259" key="5">
    <source>
        <dbReference type="PROSITE" id="PS50089"/>
    </source>
</evidence>
<dbReference type="SMART" id="SM00184">
    <property type="entry name" value="RING"/>
    <property type="match status" value="1"/>
</dbReference>
<name>A0A6A5ULN7_9PLEO</name>
<dbReference type="InterPro" id="IPR017907">
    <property type="entry name" value="Znf_RING_CS"/>
</dbReference>
<dbReference type="EMBL" id="ML976765">
    <property type="protein sequence ID" value="KAF1965260.1"/>
    <property type="molecule type" value="Genomic_DNA"/>
</dbReference>
<dbReference type="InterPro" id="IPR001841">
    <property type="entry name" value="Znf_RING"/>
</dbReference>
<gene>
    <name evidence="6" type="ORF">BU23DRAFT_392626</name>
</gene>
<protein>
    <recommendedName>
        <fullName evidence="5">RING-type domain-containing protein</fullName>
    </recommendedName>
</protein>
<dbReference type="GO" id="GO:0008270">
    <property type="term" value="F:zinc ion binding"/>
    <property type="evidence" value="ECO:0007669"/>
    <property type="project" value="UniProtKB-KW"/>
</dbReference>
<dbReference type="InterPro" id="IPR018957">
    <property type="entry name" value="Znf_C3HC4_RING-type"/>
</dbReference>
<evidence type="ECO:0000313" key="7">
    <source>
        <dbReference type="Proteomes" id="UP000800036"/>
    </source>
</evidence>
<evidence type="ECO:0000256" key="2">
    <source>
        <dbReference type="ARBA" id="ARBA00022771"/>
    </source>
</evidence>
<organism evidence="6 7">
    <name type="scientific">Bimuria novae-zelandiae CBS 107.79</name>
    <dbReference type="NCBI Taxonomy" id="1447943"/>
    <lineage>
        <taxon>Eukaryota</taxon>
        <taxon>Fungi</taxon>
        <taxon>Dikarya</taxon>
        <taxon>Ascomycota</taxon>
        <taxon>Pezizomycotina</taxon>
        <taxon>Dothideomycetes</taxon>
        <taxon>Pleosporomycetidae</taxon>
        <taxon>Pleosporales</taxon>
        <taxon>Massarineae</taxon>
        <taxon>Didymosphaeriaceae</taxon>
        <taxon>Bimuria</taxon>
    </lineage>
</organism>
<evidence type="ECO:0000256" key="3">
    <source>
        <dbReference type="ARBA" id="ARBA00022833"/>
    </source>
</evidence>
<reference evidence="6" key="1">
    <citation type="journal article" date="2020" name="Stud. Mycol.">
        <title>101 Dothideomycetes genomes: a test case for predicting lifestyles and emergence of pathogens.</title>
        <authorList>
            <person name="Haridas S."/>
            <person name="Albert R."/>
            <person name="Binder M."/>
            <person name="Bloem J."/>
            <person name="Labutti K."/>
            <person name="Salamov A."/>
            <person name="Andreopoulos B."/>
            <person name="Baker S."/>
            <person name="Barry K."/>
            <person name="Bills G."/>
            <person name="Bluhm B."/>
            <person name="Cannon C."/>
            <person name="Castanera R."/>
            <person name="Culley D."/>
            <person name="Daum C."/>
            <person name="Ezra D."/>
            <person name="Gonzalez J."/>
            <person name="Henrissat B."/>
            <person name="Kuo A."/>
            <person name="Liang C."/>
            <person name="Lipzen A."/>
            <person name="Lutzoni F."/>
            <person name="Magnuson J."/>
            <person name="Mondo S."/>
            <person name="Nolan M."/>
            <person name="Ohm R."/>
            <person name="Pangilinan J."/>
            <person name="Park H.-J."/>
            <person name="Ramirez L."/>
            <person name="Alfaro M."/>
            <person name="Sun H."/>
            <person name="Tritt A."/>
            <person name="Yoshinaga Y."/>
            <person name="Zwiers L.-H."/>
            <person name="Turgeon B."/>
            <person name="Goodwin S."/>
            <person name="Spatafora J."/>
            <person name="Crous P."/>
            <person name="Grigoriev I."/>
        </authorList>
    </citation>
    <scope>NUCLEOTIDE SEQUENCE</scope>
    <source>
        <strain evidence="6">CBS 107.79</strain>
    </source>
</reference>
<accession>A0A6A5ULN7</accession>
<evidence type="ECO:0000256" key="4">
    <source>
        <dbReference type="PROSITE-ProRule" id="PRU00175"/>
    </source>
</evidence>
<dbReference type="OrthoDB" id="3777578at2759"/>
<proteinExistence type="predicted"/>
<evidence type="ECO:0000256" key="1">
    <source>
        <dbReference type="ARBA" id="ARBA00022723"/>
    </source>
</evidence>
<dbReference type="Gene3D" id="3.30.40.10">
    <property type="entry name" value="Zinc/RING finger domain, C3HC4 (zinc finger)"/>
    <property type="match status" value="1"/>
</dbReference>
<evidence type="ECO:0000313" key="6">
    <source>
        <dbReference type="EMBL" id="KAF1965260.1"/>
    </source>
</evidence>
<dbReference type="SUPFAM" id="SSF57850">
    <property type="entry name" value="RING/U-box"/>
    <property type="match status" value="1"/>
</dbReference>
<keyword evidence="7" id="KW-1185">Reference proteome</keyword>
<feature type="domain" description="RING-type" evidence="5">
    <location>
        <begin position="12"/>
        <end position="55"/>
    </location>
</feature>
<sequence length="58" mass="6919">LDEFSTVVEHYCPICLEPKIKRRRLTACGHELCEDCLRNQLRSSLHNRFLCPFDRRSI</sequence>
<dbReference type="InterPro" id="IPR013083">
    <property type="entry name" value="Znf_RING/FYVE/PHD"/>
</dbReference>
<dbReference type="PROSITE" id="PS50089">
    <property type="entry name" value="ZF_RING_2"/>
    <property type="match status" value="1"/>
</dbReference>
<keyword evidence="3" id="KW-0862">Zinc</keyword>
<dbReference type="Proteomes" id="UP000800036">
    <property type="component" value="Unassembled WGS sequence"/>
</dbReference>
<keyword evidence="2 4" id="KW-0863">Zinc-finger</keyword>
<feature type="non-terminal residue" evidence="6">
    <location>
        <position position="58"/>
    </location>
</feature>
<dbReference type="Pfam" id="PF00097">
    <property type="entry name" value="zf-C3HC4"/>
    <property type="match status" value="1"/>
</dbReference>
<dbReference type="AlphaFoldDB" id="A0A6A5ULN7"/>
<keyword evidence="1" id="KW-0479">Metal-binding</keyword>
<feature type="non-terminal residue" evidence="6">
    <location>
        <position position="1"/>
    </location>
</feature>